<sequence length="495" mass="52644">MSITRLTDSKNISANEVLVVGFAQTDNGPELLDSAIALEPTSKSEISEAIKLTNFSGKKSELTFLTIKSGVLCVGLGKVSKTQPLEMETLRRASAVAARALAGKSSALFALPTSTTVATHAVTVGVELGAYTFTQFKTKTEKISEGLKQANILVKDLFVNKSVFQEAQIIAESVKNVRNLVNTPPSHMYPETFADYVKKSFKRNAKLTVEILEEKALKKQGYGALIGVGQGSVNPPRFVRLAYKSRGADFHLALVGKGITFDTGGISLKPPSSMHTMKCDMAGAATVIEAFRAIMQLDLKINVSAYAALAENMPSATAQRPSDVVTTFGGKTVEVLNTDAEGRLVLADALGRAQKDKPDLIIDIATLTGAATVALGSRTAGIMANKEEARDQVFASAKETGEAMWPMQIPEETRTILDSKTADIANVGFTPNPAGGMMVGAAFLQEFVDENIAWVHIDIAPPAFNEGAPYGYNGFGGTGVGVRTLVHLAQKLAKN</sequence>
<evidence type="ECO:0000256" key="5">
    <source>
        <dbReference type="ARBA" id="ARBA00022670"/>
    </source>
</evidence>
<evidence type="ECO:0000256" key="2">
    <source>
        <dbReference type="ARBA" id="ARBA00009528"/>
    </source>
</evidence>
<dbReference type="PANTHER" id="PTHR11963">
    <property type="entry name" value="LEUCINE AMINOPEPTIDASE-RELATED"/>
    <property type="match status" value="1"/>
</dbReference>
<evidence type="ECO:0000256" key="3">
    <source>
        <dbReference type="ARBA" id="ARBA00012565"/>
    </source>
</evidence>
<dbReference type="EMBL" id="CAEZTU010000003">
    <property type="protein sequence ID" value="CAB4569783.1"/>
    <property type="molecule type" value="Genomic_DNA"/>
</dbReference>
<dbReference type="InterPro" id="IPR011356">
    <property type="entry name" value="Leucine_aapep/pepB"/>
</dbReference>
<protein>
    <recommendedName>
        <fullName evidence="3">leucyl aminopeptidase</fullName>
        <ecNumber evidence="3">3.4.11.1</ecNumber>
    </recommendedName>
</protein>
<feature type="domain" description="Cytosol aminopeptidase" evidence="7">
    <location>
        <begin position="337"/>
        <end position="344"/>
    </location>
</feature>
<dbReference type="NCBIfam" id="NF002073">
    <property type="entry name" value="PRK00913.1-2"/>
    <property type="match status" value="1"/>
</dbReference>
<keyword evidence="4" id="KW-0031">Aminopeptidase</keyword>
<dbReference type="Gene3D" id="3.40.220.10">
    <property type="entry name" value="Leucine Aminopeptidase, subunit E, domain 1"/>
    <property type="match status" value="1"/>
</dbReference>
<proteinExistence type="inferred from homology"/>
<gene>
    <name evidence="8" type="ORF">UFOPK1740_00128</name>
</gene>
<dbReference type="HAMAP" id="MF_00181">
    <property type="entry name" value="Cytosol_peptidase_M17"/>
    <property type="match status" value="1"/>
</dbReference>
<dbReference type="PRINTS" id="PR00481">
    <property type="entry name" value="LAMNOPPTDASE"/>
</dbReference>
<dbReference type="InterPro" id="IPR000819">
    <property type="entry name" value="Peptidase_M17_C"/>
</dbReference>
<dbReference type="GO" id="GO:0005737">
    <property type="term" value="C:cytoplasm"/>
    <property type="evidence" value="ECO:0007669"/>
    <property type="project" value="InterPro"/>
</dbReference>
<dbReference type="SUPFAM" id="SSF53187">
    <property type="entry name" value="Zn-dependent exopeptidases"/>
    <property type="match status" value="1"/>
</dbReference>
<evidence type="ECO:0000256" key="1">
    <source>
        <dbReference type="ARBA" id="ARBA00000135"/>
    </source>
</evidence>
<dbReference type="GO" id="GO:0070006">
    <property type="term" value="F:metalloaminopeptidase activity"/>
    <property type="evidence" value="ECO:0007669"/>
    <property type="project" value="InterPro"/>
</dbReference>
<dbReference type="PROSITE" id="PS00631">
    <property type="entry name" value="CYTOSOL_AP"/>
    <property type="match status" value="1"/>
</dbReference>
<dbReference type="CDD" id="cd00433">
    <property type="entry name" value="Peptidase_M17"/>
    <property type="match status" value="1"/>
</dbReference>
<comment type="catalytic activity">
    <reaction evidence="1">
        <text>Release of an N-terminal amino acid, Xaa-|-Yaa-, in which Xaa is preferably Leu, but may be other amino acids including Pro although not Arg or Lys, and Yaa may be Pro. Amino acid amides and methyl esters are also readily hydrolyzed, but rates on arylamides are exceedingly low.</text>
        <dbReference type="EC" id="3.4.11.1"/>
    </reaction>
</comment>
<dbReference type="PANTHER" id="PTHR11963:SF23">
    <property type="entry name" value="CYTOSOL AMINOPEPTIDASE"/>
    <property type="match status" value="1"/>
</dbReference>
<dbReference type="InterPro" id="IPR043472">
    <property type="entry name" value="Macro_dom-like"/>
</dbReference>
<name>A0A6J6E673_9ZZZZ</name>
<dbReference type="GO" id="GO:0006508">
    <property type="term" value="P:proteolysis"/>
    <property type="evidence" value="ECO:0007669"/>
    <property type="project" value="UniProtKB-KW"/>
</dbReference>
<keyword evidence="5" id="KW-0645">Protease</keyword>
<comment type="similarity">
    <text evidence="2">Belongs to the peptidase M17 family.</text>
</comment>
<evidence type="ECO:0000256" key="6">
    <source>
        <dbReference type="ARBA" id="ARBA00022801"/>
    </source>
</evidence>
<accession>A0A6J6E673</accession>
<evidence type="ECO:0000313" key="8">
    <source>
        <dbReference type="EMBL" id="CAB4569783.1"/>
    </source>
</evidence>
<dbReference type="Gene3D" id="3.40.630.10">
    <property type="entry name" value="Zn peptidases"/>
    <property type="match status" value="1"/>
</dbReference>
<keyword evidence="6" id="KW-0378">Hydrolase</keyword>
<organism evidence="8">
    <name type="scientific">freshwater metagenome</name>
    <dbReference type="NCBI Taxonomy" id="449393"/>
    <lineage>
        <taxon>unclassified sequences</taxon>
        <taxon>metagenomes</taxon>
        <taxon>ecological metagenomes</taxon>
    </lineage>
</organism>
<reference evidence="8" key="1">
    <citation type="submission" date="2020-05" db="EMBL/GenBank/DDBJ databases">
        <authorList>
            <person name="Chiriac C."/>
            <person name="Salcher M."/>
            <person name="Ghai R."/>
            <person name="Kavagutti S V."/>
        </authorList>
    </citation>
    <scope>NUCLEOTIDE SEQUENCE</scope>
</reference>
<evidence type="ECO:0000259" key="7">
    <source>
        <dbReference type="PROSITE" id="PS00631"/>
    </source>
</evidence>
<dbReference type="AlphaFoldDB" id="A0A6J6E673"/>
<evidence type="ECO:0000256" key="4">
    <source>
        <dbReference type="ARBA" id="ARBA00022438"/>
    </source>
</evidence>
<dbReference type="InterPro" id="IPR023042">
    <property type="entry name" value="Peptidase_M17_leu_NH2_pept"/>
</dbReference>
<dbReference type="EC" id="3.4.11.1" evidence="3"/>
<dbReference type="SUPFAM" id="SSF52949">
    <property type="entry name" value="Macro domain-like"/>
    <property type="match status" value="1"/>
</dbReference>
<dbReference type="GO" id="GO:0030145">
    <property type="term" value="F:manganese ion binding"/>
    <property type="evidence" value="ECO:0007669"/>
    <property type="project" value="InterPro"/>
</dbReference>
<dbReference type="InterPro" id="IPR008283">
    <property type="entry name" value="Peptidase_M17_N"/>
</dbReference>
<dbReference type="Pfam" id="PF02789">
    <property type="entry name" value="Peptidase_M17_N"/>
    <property type="match status" value="1"/>
</dbReference>
<dbReference type="Pfam" id="PF00883">
    <property type="entry name" value="Peptidase_M17"/>
    <property type="match status" value="1"/>
</dbReference>